<dbReference type="SUPFAM" id="SSF51011">
    <property type="entry name" value="Glycosyl hydrolase domain"/>
    <property type="match status" value="1"/>
</dbReference>
<sequence length="571" mass="61260">MNILRPARVLGLTTLTARSLKRPNLHTVLIGALLISGAAACTDATSGTPLPVAISVDAAAGRHPISPLIYGINFGTTAVLQDLRAPVNRSGGNSASAYNWRIDARNAGKDWYFESLAVNPADINDQFGERFVALTQAAGATPIVTIPMLGRVAKLGPARATLASFSIAKYGPQPNYDVNGHADAGNGVAPGGKPIDGNDTNDASTPDDPQNEQARVADLVKQFGGASAGGVRYYALDNEPSLWQLIHRDVHPTGAHASEIANKVIAYSRAVKSADPHAQIVAPEEWGWQGYFYSGFDQQYAADHGLDHAPDRTGETQGMPYVPWLLTQWKAAGHPVDVFSLHFYPQGGEFAETGATNSQAVALMRNRSTRDLWDPNYKDPTWINSVVALIPLMRRWVDTYYYPGTPIGITEYNWGGDTLMNGATAQADVLGIFGCEGLDIATRWGTLDSSMPVYKAFKLYRNYDGNGAAFGATSISASAPDPDTVSAFAALRESDHALTLVVINKQLDRPADAAVTLDHFAASGVAETWRLANNQLSRMPDAPYRDGTLRASLPAQSVTLYVLRGAQAQHE</sequence>
<feature type="compositionally biased region" description="Polar residues" evidence="1">
    <location>
        <begin position="198"/>
        <end position="211"/>
    </location>
</feature>
<dbReference type="Gene3D" id="3.20.20.80">
    <property type="entry name" value="Glycosidases"/>
    <property type="match status" value="1"/>
</dbReference>
<protein>
    <submittedName>
        <fullName evidence="3">Beta-mannanase/endoglucanase A</fullName>
    </submittedName>
</protein>
<dbReference type="EMBL" id="CAJHCQ010000011">
    <property type="protein sequence ID" value="CAD6545165.1"/>
    <property type="molecule type" value="Genomic_DNA"/>
</dbReference>
<feature type="region of interest" description="Disordered" evidence="1">
    <location>
        <begin position="178"/>
        <end position="211"/>
    </location>
</feature>
<name>A0ABM8NV98_9BURK</name>
<dbReference type="SUPFAM" id="SSF51445">
    <property type="entry name" value="(Trans)glycosidases"/>
    <property type="match status" value="1"/>
</dbReference>
<comment type="caution">
    <text evidence="3">The sequence shown here is derived from an EMBL/GenBank/DDBJ whole genome shotgun (WGS) entry which is preliminary data.</text>
</comment>
<evidence type="ECO:0000313" key="3">
    <source>
        <dbReference type="EMBL" id="CAD6545165.1"/>
    </source>
</evidence>
<feature type="domain" description="Glycoside hydrolase family 44 catalytic" evidence="2">
    <location>
        <begin position="105"/>
        <end position="346"/>
    </location>
</feature>
<dbReference type="InterPro" id="IPR013780">
    <property type="entry name" value="Glyco_hydro_b"/>
</dbReference>
<dbReference type="Gene3D" id="2.60.40.1180">
    <property type="entry name" value="Golgi alpha-mannosidase II"/>
    <property type="match status" value="1"/>
</dbReference>
<dbReference type="RefSeq" id="WP_201697889.1">
    <property type="nucleotide sequence ID" value="NZ_CAJHCQ010000011.1"/>
</dbReference>
<dbReference type="Pfam" id="PF12891">
    <property type="entry name" value="Glyco_hydro_44"/>
    <property type="match status" value="1"/>
</dbReference>
<dbReference type="InterPro" id="IPR017853">
    <property type="entry name" value="GH"/>
</dbReference>
<evidence type="ECO:0000256" key="1">
    <source>
        <dbReference type="SAM" id="MobiDB-lite"/>
    </source>
</evidence>
<gene>
    <name evidence="3" type="primary">manA</name>
    <name evidence="3" type="ORF">LMG27952_04267</name>
</gene>
<organism evidence="3 4">
    <name type="scientific">Paraburkholderia hiiakae</name>
    <dbReference type="NCBI Taxonomy" id="1081782"/>
    <lineage>
        <taxon>Bacteria</taxon>
        <taxon>Pseudomonadati</taxon>
        <taxon>Pseudomonadota</taxon>
        <taxon>Betaproteobacteria</taxon>
        <taxon>Burkholderiales</taxon>
        <taxon>Burkholderiaceae</taxon>
        <taxon>Paraburkholderia</taxon>
    </lineage>
</organism>
<evidence type="ECO:0000259" key="2">
    <source>
        <dbReference type="Pfam" id="PF12891"/>
    </source>
</evidence>
<evidence type="ECO:0000313" key="4">
    <source>
        <dbReference type="Proteomes" id="UP000656319"/>
    </source>
</evidence>
<keyword evidence="4" id="KW-1185">Reference proteome</keyword>
<dbReference type="InterPro" id="IPR024745">
    <property type="entry name" value="GH44_cat"/>
</dbReference>
<dbReference type="Proteomes" id="UP000656319">
    <property type="component" value="Unassembled WGS sequence"/>
</dbReference>
<accession>A0ABM8NV98</accession>
<reference evidence="3 4" key="1">
    <citation type="submission" date="2020-10" db="EMBL/GenBank/DDBJ databases">
        <authorList>
            <person name="Peeters C."/>
        </authorList>
    </citation>
    <scope>NUCLEOTIDE SEQUENCE [LARGE SCALE GENOMIC DNA]</scope>
    <source>
        <strain evidence="3 4">LMG 27952</strain>
    </source>
</reference>
<proteinExistence type="predicted"/>